<protein>
    <submittedName>
        <fullName evidence="1">Cofilin</fullName>
    </submittedName>
</protein>
<dbReference type="EMBL" id="JAMZIH010005159">
    <property type="protein sequence ID" value="KAJ1675866.1"/>
    <property type="molecule type" value="Genomic_DNA"/>
</dbReference>
<dbReference type="Proteomes" id="UP001145114">
    <property type="component" value="Unassembled WGS sequence"/>
</dbReference>
<sequence length="174" mass="19857">MAQSGIQPDPSCFRAFQLIKTGFPVSAADTFKHFETDLATDEATQQQFAKDLAELDTKSTKKFIKFVMFKLSNAGDKIIVSYISKSEDYEDFVKRLPEDECRWAVYDMTFDTKDGQRSKLVFFSWTPDKAKVKNKMMYASSKQALKSIFTGIHNDIQATDFDDVQLDAVVDKIK</sequence>
<evidence type="ECO:0000313" key="2">
    <source>
        <dbReference type="Proteomes" id="UP001145114"/>
    </source>
</evidence>
<evidence type="ECO:0000313" key="1">
    <source>
        <dbReference type="EMBL" id="KAJ1675866.1"/>
    </source>
</evidence>
<organism evidence="1 2">
    <name type="scientific">Spiromyces aspiralis</name>
    <dbReference type="NCBI Taxonomy" id="68401"/>
    <lineage>
        <taxon>Eukaryota</taxon>
        <taxon>Fungi</taxon>
        <taxon>Fungi incertae sedis</taxon>
        <taxon>Zoopagomycota</taxon>
        <taxon>Kickxellomycotina</taxon>
        <taxon>Kickxellomycetes</taxon>
        <taxon>Kickxellales</taxon>
        <taxon>Kickxellaceae</taxon>
        <taxon>Spiromyces</taxon>
    </lineage>
</organism>
<name>A0ACC1HKK0_9FUNG</name>
<keyword evidence="2" id="KW-1185">Reference proteome</keyword>
<reference evidence="1" key="1">
    <citation type="submission" date="2022-06" db="EMBL/GenBank/DDBJ databases">
        <title>Phylogenomic reconstructions and comparative analyses of Kickxellomycotina fungi.</title>
        <authorList>
            <person name="Reynolds N.K."/>
            <person name="Stajich J.E."/>
            <person name="Barry K."/>
            <person name="Grigoriev I.V."/>
            <person name="Crous P."/>
            <person name="Smith M.E."/>
        </authorList>
    </citation>
    <scope>NUCLEOTIDE SEQUENCE</scope>
    <source>
        <strain evidence="1">RSA 2271</strain>
    </source>
</reference>
<accession>A0ACC1HKK0</accession>
<gene>
    <name evidence="1" type="primary">COF1</name>
    <name evidence="1" type="ORF">EV182_000420</name>
</gene>
<proteinExistence type="predicted"/>
<comment type="caution">
    <text evidence="1">The sequence shown here is derived from an EMBL/GenBank/DDBJ whole genome shotgun (WGS) entry which is preliminary data.</text>
</comment>